<dbReference type="Pfam" id="PF00753">
    <property type="entry name" value="Lactamase_B"/>
    <property type="match status" value="1"/>
</dbReference>
<gene>
    <name evidence="2" type="ORF">C7H85_05130</name>
</gene>
<feature type="domain" description="Metallo-beta-lactamase" evidence="1">
    <location>
        <begin position="10"/>
        <end position="71"/>
    </location>
</feature>
<organism evidence="2 3">
    <name type="scientific">Zobellella endophytica</name>
    <dbReference type="NCBI Taxonomy" id="2116700"/>
    <lineage>
        <taxon>Bacteria</taxon>
        <taxon>Pseudomonadati</taxon>
        <taxon>Pseudomonadota</taxon>
        <taxon>Gammaproteobacteria</taxon>
        <taxon>Aeromonadales</taxon>
        <taxon>Aeromonadaceae</taxon>
        <taxon>Zobellella</taxon>
    </lineage>
</organism>
<dbReference type="AlphaFoldDB" id="A0A2P7RDC3"/>
<dbReference type="SUPFAM" id="SSF56281">
    <property type="entry name" value="Metallo-hydrolase/oxidoreductase"/>
    <property type="match status" value="1"/>
</dbReference>
<dbReference type="InterPro" id="IPR052159">
    <property type="entry name" value="Competence_DNA_uptake"/>
</dbReference>
<evidence type="ECO:0000313" key="2">
    <source>
        <dbReference type="EMBL" id="PSJ48162.1"/>
    </source>
</evidence>
<protein>
    <recommendedName>
        <fullName evidence="1">Metallo-beta-lactamase domain-containing protein</fullName>
    </recommendedName>
</protein>
<comment type="caution">
    <text evidence="2">The sequence shown here is derived from an EMBL/GenBank/DDBJ whole genome shotgun (WGS) entry which is preliminary data.</text>
</comment>
<name>A0A2P7RDC3_9GAMM</name>
<dbReference type="PANTHER" id="PTHR30619">
    <property type="entry name" value="DNA INTERNALIZATION/COMPETENCE PROTEIN COMEC/REC2"/>
    <property type="match status" value="1"/>
</dbReference>
<accession>A0A2P7RDC3</accession>
<dbReference type="Proteomes" id="UP000240243">
    <property type="component" value="Unassembled WGS sequence"/>
</dbReference>
<reference evidence="2 3" key="1">
    <citation type="submission" date="2018-03" db="EMBL/GenBank/DDBJ databases">
        <title>The draft genome of Zobellella sp. 59N8.</title>
        <authorList>
            <person name="Liu L."/>
            <person name="Li L."/>
            <person name="Zhang X."/>
            <person name="Liang L."/>
            <person name="Wang T."/>
        </authorList>
    </citation>
    <scope>NUCLEOTIDE SEQUENCE [LARGE SCALE GENOMIC DNA]</scope>
    <source>
        <strain evidence="2 3">59N8</strain>
    </source>
</reference>
<dbReference type="InterPro" id="IPR001279">
    <property type="entry name" value="Metallo-B-lactamas"/>
</dbReference>
<sequence>MRIKMYPAQNGDAFLLSTDKTNILIDGGYARTFDTYIKKDLEDLATREECLDLAIVTHIDADHIGGVIRFLVLNGDSRTKNIISIKDFWHNSLRSLTSVKKEVGLSHQDLEVIDAINKRGHPKELNPTSGYNEISARQGSTVAALLNDGEYVWNESDGTQSICTDSVREKRFRDGFVKVLAPSRERLENLVTLWKRDLRRLGLIGSIGSSQAIDDAFELSFEHKTDSQTTKNQLISAGRTKSLADVYKPDNSTANGSSIATIIELKGIRLLMLADAFAEDILRELRKMESLGESMMFDAIKISHHGSNYNTSPELLSVVDAPKYFISSDGSKHNHPDIELLRAIVDRQASFTRTLYFNYSTKESREIKEFQTATGANFVVEENATDWITIAKE</sequence>
<dbReference type="EMBL" id="PXYG01000001">
    <property type="protein sequence ID" value="PSJ48162.1"/>
    <property type="molecule type" value="Genomic_DNA"/>
</dbReference>
<proteinExistence type="predicted"/>
<evidence type="ECO:0000259" key="1">
    <source>
        <dbReference type="Pfam" id="PF00753"/>
    </source>
</evidence>
<evidence type="ECO:0000313" key="3">
    <source>
        <dbReference type="Proteomes" id="UP000240243"/>
    </source>
</evidence>
<dbReference type="OrthoDB" id="418728at2"/>
<dbReference type="Gene3D" id="3.60.15.10">
    <property type="entry name" value="Ribonuclease Z/Hydroxyacylglutathione hydrolase-like"/>
    <property type="match status" value="1"/>
</dbReference>
<dbReference type="PANTHER" id="PTHR30619:SF1">
    <property type="entry name" value="RECOMBINATION PROTEIN 2"/>
    <property type="match status" value="1"/>
</dbReference>
<dbReference type="InterPro" id="IPR036866">
    <property type="entry name" value="RibonucZ/Hydroxyglut_hydro"/>
</dbReference>
<keyword evidence="3" id="KW-1185">Reference proteome</keyword>
<dbReference type="RefSeq" id="WP_106728573.1">
    <property type="nucleotide sequence ID" value="NZ_PXYG01000001.1"/>
</dbReference>
<dbReference type="NCBIfam" id="NF041809">
    <property type="entry name" value="Avs1a"/>
    <property type="match status" value="1"/>
</dbReference>